<dbReference type="EMBL" id="MU620927">
    <property type="protein sequence ID" value="KAI8578665.1"/>
    <property type="molecule type" value="Genomic_DNA"/>
</dbReference>
<dbReference type="RefSeq" id="XP_051443669.1">
    <property type="nucleotide sequence ID" value="XM_051589835.1"/>
</dbReference>
<keyword evidence="3" id="KW-1185">Reference proteome</keyword>
<dbReference type="GeneID" id="75915180"/>
<proteinExistence type="predicted"/>
<comment type="caution">
    <text evidence="2">The sequence shown here is derived from an EMBL/GenBank/DDBJ whole genome shotgun (WGS) entry which is preliminary data.</text>
</comment>
<protein>
    <submittedName>
        <fullName evidence="2">Uncharacterized protein</fullName>
    </submittedName>
</protein>
<evidence type="ECO:0000313" key="2">
    <source>
        <dbReference type="EMBL" id="KAI8578665.1"/>
    </source>
</evidence>
<feature type="region of interest" description="Disordered" evidence="1">
    <location>
        <begin position="87"/>
        <end position="134"/>
    </location>
</feature>
<dbReference type="Proteomes" id="UP001206595">
    <property type="component" value="Unassembled WGS sequence"/>
</dbReference>
<reference evidence="2" key="1">
    <citation type="submission" date="2021-06" db="EMBL/GenBank/DDBJ databases">
        <authorList>
            <consortium name="DOE Joint Genome Institute"/>
            <person name="Mondo S.J."/>
            <person name="Amses K.R."/>
            <person name="Simmons D.R."/>
            <person name="Longcore J.E."/>
            <person name="Seto K."/>
            <person name="Alves G.H."/>
            <person name="Bonds A.E."/>
            <person name="Quandt C.A."/>
            <person name="Davis W.J."/>
            <person name="Chang Y."/>
            <person name="Letcher P.M."/>
            <person name="Powell M.J."/>
            <person name="Kuo A."/>
            <person name="Labutti K."/>
            <person name="Pangilinan J."/>
            <person name="Andreopoulos W."/>
            <person name="Tritt A."/>
            <person name="Riley R."/>
            <person name="Hundley H."/>
            <person name="Johnson J."/>
            <person name="Lipzen A."/>
            <person name="Barry K."/>
            <person name="Berbee M.L."/>
            <person name="Buchler N.E."/>
            <person name="Grigoriev I.V."/>
            <person name="Spatafora J.W."/>
            <person name="Stajich J.E."/>
            <person name="James T.Y."/>
        </authorList>
    </citation>
    <scope>NUCLEOTIDE SEQUENCE</scope>
    <source>
        <strain evidence="2">AG</strain>
    </source>
</reference>
<dbReference type="AlphaFoldDB" id="A0AAD5EAI6"/>
<reference evidence="2" key="2">
    <citation type="journal article" date="2022" name="Proc. Natl. Acad. Sci. U.S.A.">
        <title>Diploid-dominant life cycles characterize the early evolution of Fungi.</title>
        <authorList>
            <person name="Amses K.R."/>
            <person name="Simmons D.R."/>
            <person name="Longcore J.E."/>
            <person name="Mondo S.J."/>
            <person name="Seto K."/>
            <person name="Jeronimo G.H."/>
            <person name="Bonds A.E."/>
            <person name="Quandt C.A."/>
            <person name="Davis W.J."/>
            <person name="Chang Y."/>
            <person name="Federici B.A."/>
            <person name="Kuo A."/>
            <person name="LaButti K."/>
            <person name="Pangilinan J."/>
            <person name="Andreopoulos W."/>
            <person name="Tritt A."/>
            <person name="Riley R."/>
            <person name="Hundley H."/>
            <person name="Johnson J."/>
            <person name="Lipzen A."/>
            <person name="Barry K."/>
            <person name="Lang B.F."/>
            <person name="Cuomo C.A."/>
            <person name="Buchler N.E."/>
            <person name="Grigoriev I.V."/>
            <person name="Spatafora J.W."/>
            <person name="Stajich J.E."/>
            <person name="James T.Y."/>
        </authorList>
    </citation>
    <scope>NUCLEOTIDE SEQUENCE</scope>
    <source>
        <strain evidence="2">AG</strain>
    </source>
</reference>
<sequence length="251" mass="28197">MMFFDGPPGDMMMGNQPPILDEAGNPIMGIPQGMGFGDMDGNGGLPGMQGMPEPTPTPGMNNSNFPRSSYLRRKPLRVFPAFMDGDDSITIGHPPSDSGSTTSSLSDYSNENIYPPQYHSNLAPIPESYNQMEPNMELNGNRRVRFDEGPPQQHVYEREQSDDEGAYDEPYEHYMPAPGGNNMPPPPNWNYPPEQDNSMHMPQPMPQPMQQRASFDPSWNRPVVWNDEPQQLPNGNWPMPKPRWQLNHAAV</sequence>
<evidence type="ECO:0000256" key="1">
    <source>
        <dbReference type="SAM" id="MobiDB-lite"/>
    </source>
</evidence>
<accession>A0AAD5EAI6</accession>
<evidence type="ECO:0000313" key="3">
    <source>
        <dbReference type="Proteomes" id="UP001206595"/>
    </source>
</evidence>
<feature type="compositionally biased region" description="Low complexity" evidence="1">
    <location>
        <begin position="96"/>
        <end position="109"/>
    </location>
</feature>
<feature type="region of interest" description="Disordered" evidence="1">
    <location>
        <begin position="178"/>
        <end position="251"/>
    </location>
</feature>
<name>A0AAD5EAI6_UMBRA</name>
<gene>
    <name evidence="2" type="ORF">K450DRAFT_245951</name>
</gene>
<organism evidence="2 3">
    <name type="scientific">Umbelopsis ramanniana AG</name>
    <dbReference type="NCBI Taxonomy" id="1314678"/>
    <lineage>
        <taxon>Eukaryota</taxon>
        <taxon>Fungi</taxon>
        <taxon>Fungi incertae sedis</taxon>
        <taxon>Mucoromycota</taxon>
        <taxon>Mucoromycotina</taxon>
        <taxon>Umbelopsidomycetes</taxon>
        <taxon>Umbelopsidales</taxon>
        <taxon>Umbelopsidaceae</taxon>
        <taxon>Umbelopsis</taxon>
    </lineage>
</organism>